<dbReference type="Proteomes" id="UP000654918">
    <property type="component" value="Unassembled WGS sequence"/>
</dbReference>
<feature type="domain" description="Ubiquitin-like" evidence="2">
    <location>
        <begin position="314"/>
        <end position="393"/>
    </location>
</feature>
<comment type="caution">
    <text evidence="3">The sequence shown here is derived from an EMBL/GenBank/DDBJ whole genome shotgun (WGS) entry which is preliminary data.</text>
</comment>
<keyword evidence="4" id="KW-1185">Reference proteome</keyword>
<evidence type="ECO:0000313" key="4">
    <source>
        <dbReference type="Proteomes" id="UP000654918"/>
    </source>
</evidence>
<accession>A0A8H6KH38</accession>
<evidence type="ECO:0000259" key="2">
    <source>
        <dbReference type="Pfam" id="PF22893"/>
    </source>
</evidence>
<organism evidence="3 4">
    <name type="scientific">Colletotrichum plurivorum</name>
    <dbReference type="NCBI Taxonomy" id="2175906"/>
    <lineage>
        <taxon>Eukaryota</taxon>
        <taxon>Fungi</taxon>
        <taxon>Dikarya</taxon>
        <taxon>Ascomycota</taxon>
        <taxon>Pezizomycotina</taxon>
        <taxon>Sordariomycetes</taxon>
        <taxon>Hypocreomycetidae</taxon>
        <taxon>Glomerellales</taxon>
        <taxon>Glomerellaceae</taxon>
        <taxon>Colletotrichum</taxon>
        <taxon>Colletotrichum orchidearum species complex</taxon>
    </lineage>
</organism>
<feature type="compositionally biased region" description="Low complexity" evidence="1">
    <location>
        <begin position="420"/>
        <end position="430"/>
    </location>
</feature>
<evidence type="ECO:0000313" key="3">
    <source>
        <dbReference type="EMBL" id="KAF6830651.1"/>
    </source>
</evidence>
<reference evidence="3" key="1">
    <citation type="journal article" date="2020" name="Phytopathology">
        <title>Genome Sequence Resources of Colletotrichum truncatum, C. plurivorum, C. musicola, and C. sojae: Four Species Pathogenic to Soybean (Glycine max).</title>
        <authorList>
            <person name="Rogerio F."/>
            <person name="Boufleur T.R."/>
            <person name="Ciampi-Guillardi M."/>
            <person name="Sukno S.A."/>
            <person name="Thon M.R."/>
            <person name="Massola Junior N.S."/>
            <person name="Baroncelli R."/>
        </authorList>
    </citation>
    <scope>NUCLEOTIDE SEQUENCE</scope>
    <source>
        <strain evidence="3">LFN00145</strain>
    </source>
</reference>
<feature type="compositionally biased region" description="Basic and acidic residues" evidence="1">
    <location>
        <begin position="451"/>
        <end position="498"/>
    </location>
</feature>
<protein>
    <recommendedName>
        <fullName evidence="2">Ubiquitin-like domain-containing protein</fullName>
    </recommendedName>
</protein>
<sequence length="506" mass="56053">APKEISDIARGIADLSVILRELRRVLRDGGSLFRPRLVRHIRSATRRIGAIHDEVRQLIDVGPGVARLKWAFRRSAAAQLLYQIEAHKNAINMILHTMALAVQIKVAAAVASTPQDNDPDDEDDRFLRRQQTENVVQASYQSLVELNEAETAASSHAEREGSPSGDEKDQKLTVLKETPKDTARWLYDVVFSSYAEVHGDEEFDPDSPVLIPQQTEDANALIPSVEQQGVIGAPLGTNRKSINSKVVVDELLAEWTALSSEEISGDAAGNTRDGQTRPEAADSSQTEEGDGADETQALEAESEGEGQESPKTSLLHFKDTFGRKFSCPFFVVKSWEGMSQMIKEAYRHSGIIEYIQKGAYDLFVYEGKRPGLVHPKNWSRTISPDDKVEMKLRISGTFSESLQTTPPAKTSNSSDTQLDSSHSAHSAGPPALSPTPPPGRGPSLTSSRPKAVNESDSERAEERIKIRDRALDRERARERERERVEETEREKAKEKETALQKLKTSL</sequence>
<dbReference type="EMBL" id="WIGO01000091">
    <property type="protein sequence ID" value="KAF6830651.1"/>
    <property type="molecule type" value="Genomic_DNA"/>
</dbReference>
<feature type="compositionally biased region" description="Polar residues" evidence="1">
    <location>
        <begin position="397"/>
        <end position="419"/>
    </location>
</feature>
<gene>
    <name evidence="3" type="ORF">CPLU01_07234</name>
</gene>
<dbReference type="AlphaFoldDB" id="A0A8H6KH38"/>
<proteinExistence type="predicted"/>
<feature type="region of interest" description="Disordered" evidence="1">
    <location>
        <begin position="263"/>
        <end position="312"/>
    </location>
</feature>
<feature type="region of interest" description="Disordered" evidence="1">
    <location>
        <begin position="397"/>
        <end position="506"/>
    </location>
</feature>
<feature type="compositionally biased region" description="Basic and acidic residues" evidence="1">
    <location>
        <begin position="156"/>
        <end position="171"/>
    </location>
</feature>
<feature type="non-terminal residue" evidence="3">
    <location>
        <position position="1"/>
    </location>
</feature>
<feature type="region of interest" description="Disordered" evidence="1">
    <location>
        <begin position="149"/>
        <end position="174"/>
    </location>
</feature>
<feature type="compositionally biased region" description="Pro residues" evidence="1">
    <location>
        <begin position="431"/>
        <end position="440"/>
    </location>
</feature>
<dbReference type="Pfam" id="PF22893">
    <property type="entry name" value="ULD_2"/>
    <property type="match status" value="1"/>
</dbReference>
<evidence type="ECO:0000256" key="1">
    <source>
        <dbReference type="SAM" id="MobiDB-lite"/>
    </source>
</evidence>
<name>A0A8H6KH38_9PEZI</name>
<dbReference type="InterPro" id="IPR054464">
    <property type="entry name" value="ULD_fung"/>
</dbReference>